<accession>A0ACC0FXH3</accession>
<name>A0ACC0FXH3_9ERIC</name>
<sequence length="177" mass="19444">MYSSNTTADQRYVRPPPQAPPPPPSGNQPPIQPLLPKTNGAWSTGLFDCFDDIPSCCATCLCPCMTFGQIAEIADEGSPSCEASGVTYALLACLIGYPGIYSCSYRSTIRQQYMLRETPCDDCLVHCFCEPCALCQEYRELKNRGFDMCLGWKGNVEKQNRQIAMAPSVEVGMTRSS</sequence>
<dbReference type="Proteomes" id="UP001060215">
    <property type="component" value="Chromosome 12"/>
</dbReference>
<proteinExistence type="predicted"/>
<organism evidence="1 2">
    <name type="scientific">Camellia lanceoleosa</name>
    <dbReference type="NCBI Taxonomy" id="1840588"/>
    <lineage>
        <taxon>Eukaryota</taxon>
        <taxon>Viridiplantae</taxon>
        <taxon>Streptophyta</taxon>
        <taxon>Embryophyta</taxon>
        <taxon>Tracheophyta</taxon>
        <taxon>Spermatophyta</taxon>
        <taxon>Magnoliopsida</taxon>
        <taxon>eudicotyledons</taxon>
        <taxon>Gunneridae</taxon>
        <taxon>Pentapetalae</taxon>
        <taxon>asterids</taxon>
        <taxon>Ericales</taxon>
        <taxon>Theaceae</taxon>
        <taxon>Camellia</taxon>
    </lineage>
</organism>
<reference evidence="1 2" key="1">
    <citation type="journal article" date="2022" name="Plant J.">
        <title>Chromosome-level genome of Camellia lanceoleosa provides a valuable resource for understanding genome evolution and self-incompatibility.</title>
        <authorList>
            <person name="Gong W."/>
            <person name="Xiao S."/>
            <person name="Wang L."/>
            <person name="Liao Z."/>
            <person name="Chang Y."/>
            <person name="Mo W."/>
            <person name="Hu G."/>
            <person name="Li W."/>
            <person name="Zhao G."/>
            <person name="Zhu H."/>
            <person name="Hu X."/>
            <person name="Ji K."/>
            <person name="Xiang X."/>
            <person name="Song Q."/>
            <person name="Yuan D."/>
            <person name="Jin S."/>
            <person name="Zhang L."/>
        </authorList>
    </citation>
    <scope>NUCLEOTIDE SEQUENCE [LARGE SCALE GENOMIC DNA]</scope>
    <source>
        <strain evidence="1">SQ_2022a</strain>
    </source>
</reference>
<comment type="caution">
    <text evidence="1">The sequence shown here is derived from an EMBL/GenBank/DDBJ whole genome shotgun (WGS) entry which is preliminary data.</text>
</comment>
<dbReference type="EMBL" id="CM045769">
    <property type="protein sequence ID" value="KAI7993384.1"/>
    <property type="molecule type" value="Genomic_DNA"/>
</dbReference>
<evidence type="ECO:0000313" key="1">
    <source>
        <dbReference type="EMBL" id="KAI7993384.1"/>
    </source>
</evidence>
<evidence type="ECO:0000313" key="2">
    <source>
        <dbReference type="Proteomes" id="UP001060215"/>
    </source>
</evidence>
<gene>
    <name evidence="1" type="ORF">LOK49_LG11G00698</name>
</gene>
<keyword evidence="2" id="KW-1185">Reference proteome</keyword>
<protein>
    <submittedName>
        <fullName evidence="1">Protein PLANT CADMIUM RESISTANCE 3</fullName>
    </submittedName>
</protein>